<protein>
    <recommendedName>
        <fullName evidence="2">Endonuclease/exonuclease/phosphatase domain-containing protein</fullName>
    </recommendedName>
</protein>
<evidence type="ECO:0000256" key="1">
    <source>
        <dbReference type="SAM" id="SignalP"/>
    </source>
</evidence>
<dbReference type="PANTHER" id="PTHR35218:SF9">
    <property type="entry name" value="ENDONUCLEASE_EXONUCLEASE_PHOSPHATASE DOMAIN-CONTAINING PROTEIN"/>
    <property type="match status" value="1"/>
</dbReference>
<evidence type="ECO:0000313" key="3">
    <source>
        <dbReference type="EMBL" id="KAF2310861.1"/>
    </source>
</evidence>
<dbReference type="Pfam" id="PF03372">
    <property type="entry name" value="Exo_endo_phos"/>
    <property type="match status" value="1"/>
</dbReference>
<feature type="signal peptide" evidence="1">
    <location>
        <begin position="1"/>
        <end position="22"/>
    </location>
</feature>
<sequence>MVFSFNIVALLAEPPLTSTVHAAPVESSSLPNVNQPLRARQVNLDHVDGYPHINLEPSGLEPIVLNVPNPPLGHVDQPLCPTLDSGALWLLFCLGTVEGLEDVPKSHLRKHIRKSNPDLLAILETKFEVMNFSVIRRLGGMVNSDRTSSSSDGRSAGILAIWNKDSVMVSEVRVFNNWILLNEQFRKCEFQSLVGLIYAPCEVGQQESFWQHVAQTPEATNSPILLMGDFNQVLSSRERSSGSASLVDLWDEICRNSPSSSLPVKLKLPRIKLKDWNKNVFGHIDSKFSETMKLLDQWESTAEVRSLSPQEQQYVQELSKEKQLWASRTECFWRQKSRMLWCKLGDRNMKIFHIQCSNCWRKNSITQIVADGQLLSGKKMFVVLF</sequence>
<proteinExistence type="predicted"/>
<dbReference type="SUPFAM" id="SSF56219">
    <property type="entry name" value="DNase I-like"/>
    <property type="match status" value="1"/>
</dbReference>
<keyword evidence="4" id="KW-1185">Reference proteome</keyword>
<evidence type="ECO:0000313" key="4">
    <source>
        <dbReference type="Proteomes" id="UP000467840"/>
    </source>
</evidence>
<evidence type="ECO:0000259" key="2">
    <source>
        <dbReference type="Pfam" id="PF03372"/>
    </source>
</evidence>
<keyword evidence="1" id="KW-0732">Signal</keyword>
<comment type="caution">
    <text evidence="3">The sequence shown here is derived from an EMBL/GenBank/DDBJ whole genome shotgun (WGS) entry which is preliminary data.</text>
</comment>
<dbReference type="AlphaFoldDB" id="A0A6A6MAU5"/>
<dbReference type="Gene3D" id="3.60.10.10">
    <property type="entry name" value="Endonuclease/exonuclease/phosphatase"/>
    <property type="match status" value="1"/>
</dbReference>
<dbReference type="GO" id="GO:0003824">
    <property type="term" value="F:catalytic activity"/>
    <property type="evidence" value="ECO:0007669"/>
    <property type="project" value="InterPro"/>
</dbReference>
<dbReference type="InterPro" id="IPR005135">
    <property type="entry name" value="Endo/exonuclease/phosphatase"/>
</dbReference>
<gene>
    <name evidence="3" type="ORF">GH714_017766</name>
</gene>
<dbReference type="InterPro" id="IPR036691">
    <property type="entry name" value="Endo/exonu/phosph_ase_sf"/>
</dbReference>
<organism evidence="3 4">
    <name type="scientific">Hevea brasiliensis</name>
    <name type="common">Para rubber tree</name>
    <name type="synonym">Siphonia brasiliensis</name>
    <dbReference type="NCBI Taxonomy" id="3981"/>
    <lineage>
        <taxon>Eukaryota</taxon>
        <taxon>Viridiplantae</taxon>
        <taxon>Streptophyta</taxon>
        <taxon>Embryophyta</taxon>
        <taxon>Tracheophyta</taxon>
        <taxon>Spermatophyta</taxon>
        <taxon>Magnoliopsida</taxon>
        <taxon>eudicotyledons</taxon>
        <taxon>Gunneridae</taxon>
        <taxon>Pentapetalae</taxon>
        <taxon>rosids</taxon>
        <taxon>fabids</taxon>
        <taxon>Malpighiales</taxon>
        <taxon>Euphorbiaceae</taxon>
        <taxon>Crotonoideae</taxon>
        <taxon>Micrandreae</taxon>
        <taxon>Hevea</taxon>
    </lineage>
</organism>
<dbReference type="PANTHER" id="PTHR35218">
    <property type="entry name" value="RNASE H DOMAIN-CONTAINING PROTEIN"/>
    <property type="match status" value="1"/>
</dbReference>
<dbReference type="EMBL" id="JAAGAX010000006">
    <property type="protein sequence ID" value="KAF2310861.1"/>
    <property type="molecule type" value="Genomic_DNA"/>
</dbReference>
<name>A0A6A6MAU5_HEVBR</name>
<dbReference type="Proteomes" id="UP000467840">
    <property type="component" value="Chromosome 14"/>
</dbReference>
<accession>A0A6A6MAU5</accession>
<feature type="chain" id="PRO_5025657410" description="Endonuclease/exonuclease/phosphatase domain-containing protein" evidence="1">
    <location>
        <begin position="23"/>
        <end position="385"/>
    </location>
</feature>
<reference evidence="3 4" key="1">
    <citation type="journal article" date="2020" name="Mol. Plant">
        <title>The Chromosome-Based Rubber Tree Genome Provides New Insights into Spurge Genome Evolution and Rubber Biosynthesis.</title>
        <authorList>
            <person name="Liu J."/>
            <person name="Shi C."/>
            <person name="Shi C.C."/>
            <person name="Li W."/>
            <person name="Zhang Q.J."/>
            <person name="Zhang Y."/>
            <person name="Li K."/>
            <person name="Lu H.F."/>
            <person name="Shi C."/>
            <person name="Zhu S.T."/>
            <person name="Xiao Z.Y."/>
            <person name="Nan H."/>
            <person name="Yue Y."/>
            <person name="Zhu X.G."/>
            <person name="Wu Y."/>
            <person name="Hong X.N."/>
            <person name="Fan G.Y."/>
            <person name="Tong Y."/>
            <person name="Zhang D."/>
            <person name="Mao C.L."/>
            <person name="Liu Y.L."/>
            <person name="Hao S.J."/>
            <person name="Liu W.Q."/>
            <person name="Lv M.Q."/>
            <person name="Zhang H.B."/>
            <person name="Liu Y."/>
            <person name="Hu-Tang G.R."/>
            <person name="Wang J.P."/>
            <person name="Wang J.H."/>
            <person name="Sun Y.H."/>
            <person name="Ni S.B."/>
            <person name="Chen W.B."/>
            <person name="Zhang X.C."/>
            <person name="Jiao Y.N."/>
            <person name="Eichler E.E."/>
            <person name="Li G.H."/>
            <person name="Liu X."/>
            <person name="Gao L.Z."/>
        </authorList>
    </citation>
    <scope>NUCLEOTIDE SEQUENCE [LARGE SCALE GENOMIC DNA]</scope>
    <source>
        <strain evidence="4">cv. GT1</strain>
        <tissue evidence="3">Leaf</tissue>
    </source>
</reference>
<feature type="domain" description="Endonuclease/exonuclease/phosphatase" evidence="2">
    <location>
        <begin position="106"/>
        <end position="246"/>
    </location>
</feature>